<dbReference type="OrthoDB" id="1625426at2"/>
<dbReference type="SUPFAM" id="SSF52540">
    <property type="entry name" value="P-loop containing nucleoside triphosphate hydrolases"/>
    <property type="match status" value="1"/>
</dbReference>
<proteinExistence type="predicted"/>
<dbReference type="EMBL" id="QTJU01000003">
    <property type="protein sequence ID" value="RFM27929.1"/>
    <property type="molecule type" value="Genomic_DNA"/>
</dbReference>
<protein>
    <submittedName>
        <fullName evidence="2">AAA family ATPase</fullName>
    </submittedName>
</protein>
<evidence type="ECO:0000313" key="3">
    <source>
        <dbReference type="Proteomes" id="UP000261284"/>
    </source>
</evidence>
<comment type="caution">
    <text evidence="2">The sequence shown here is derived from an EMBL/GenBank/DDBJ whole genome shotgun (WGS) entry which is preliminary data.</text>
</comment>
<name>A0A3E1NJ20_9BACT</name>
<accession>A0A3E1NJ20</accession>
<dbReference type="SMART" id="SM00382">
    <property type="entry name" value="AAA"/>
    <property type="match status" value="1"/>
</dbReference>
<keyword evidence="3" id="KW-1185">Reference proteome</keyword>
<reference evidence="2 3" key="1">
    <citation type="submission" date="2018-08" db="EMBL/GenBank/DDBJ databases">
        <title>Chitinophagaceae sp. K23C18032701, a novel bacterium isolated from forest soil.</title>
        <authorList>
            <person name="Wang C."/>
        </authorList>
    </citation>
    <scope>NUCLEOTIDE SEQUENCE [LARGE SCALE GENOMIC DNA]</scope>
    <source>
        <strain evidence="2 3">K23C18032701</strain>
    </source>
</reference>
<feature type="domain" description="AAA+ ATPase" evidence="1">
    <location>
        <begin position="11"/>
        <end position="186"/>
    </location>
</feature>
<evidence type="ECO:0000259" key="1">
    <source>
        <dbReference type="SMART" id="SM00382"/>
    </source>
</evidence>
<dbReference type="Proteomes" id="UP000261284">
    <property type="component" value="Unassembled WGS sequence"/>
</dbReference>
<sequence length="290" mass="32179">MQLQIANRQNTKIKLALQGPSGSGKTYSSLLLAYGLRNNWSKIAVIDTENHSAELYAHLGSFQVLHLTAPYTPERFVQAIAACEKAGAEVIIIDSISHEWDGAGGILSIHSAMTGNSYTNWAKVTSRHNAFVQAILQSPVHVVCTIRTKQEYVLTEKNGKQVPEKIGLKGITRDGMDYEFTLLFQLDMHNCASASKDRTGLFMHKPSFVITSDTGKQLVEWCNPLNETALKQQISQCGTLRALSDLYNAYPTLQAVLLGDFQQRRKQLETGFHHNNAAINSHSYTGNTFH</sequence>
<dbReference type="RefSeq" id="WP_116847176.1">
    <property type="nucleotide sequence ID" value="NZ_QTJU01000003.1"/>
</dbReference>
<dbReference type="Gene3D" id="3.40.50.300">
    <property type="entry name" value="P-loop containing nucleotide triphosphate hydrolases"/>
    <property type="match status" value="1"/>
</dbReference>
<dbReference type="InterPro" id="IPR027417">
    <property type="entry name" value="P-loop_NTPase"/>
</dbReference>
<organism evidence="2 3">
    <name type="scientific">Deminuibacter soli</name>
    <dbReference type="NCBI Taxonomy" id="2291815"/>
    <lineage>
        <taxon>Bacteria</taxon>
        <taxon>Pseudomonadati</taxon>
        <taxon>Bacteroidota</taxon>
        <taxon>Chitinophagia</taxon>
        <taxon>Chitinophagales</taxon>
        <taxon>Chitinophagaceae</taxon>
        <taxon>Deminuibacter</taxon>
    </lineage>
</organism>
<dbReference type="AlphaFoldDB" id="A0A3E1NJ20"/>
<dbReference type="Pfam" id="PF13479">
    <property type="entry name" value="AAA_24"/>
    <property type="match status" value="1"/>
</dbReference>
<evidence type="ECO:0000313" key="2">
    <source>
        <dbReference type="EMBL" id="RFM27929.1"/>
    </source>
</evidence>
<dbReference type="InterPro" id="IPR003593">
    <property type="entry name" value="AAA+_ATPase"/>
</dbReference>
<gene>
    <name evidence="2" type="ORF">DXN05_10300</name>
</gene>